<organism evidence="1 2">
    <name type="scientific">Streptomyces flaveolus</name>
    <dbReference type="NCBI Taxonomy" id="67297"/>
    <lineage>
        <taxon>Bacteria</taxon>
        <taxon>Bacillati</taxon>
        <taxon>Actinomycetota</taxon>
        <taxon>Actinomycetes</taxon>
        <taxon>Kitasatosporales</taxon>
        <taxon>Streptomycetaceae</taxon>
        <taxon>Streptomyces</taxon>
    </lineage>
</organism>
<evidence type="ECO:0000313" key="2">
    <source>
        <dbReference type="Proteomes" id="UP001490330"/>
    </source>
</evidence>
<dbReference type="Proteomes" id="UP001490330">
    <property type="component" value="Unassembled WGS sequence"/>
</dbReference>
<dbReference type="EMBL" id="JBEPCV010000010">
    <property type="protein sequence ID" value="MER6904791.1"/>
    <property type="molecule type" value="Genomic_DNA"/>
</dbReference>
<accession>A0ABV1VE92</accession>
<proteinExistence type="predicted"/>
<sequence length="150" mass="16538">MSVQHTWAVREGDTTTSWFDVRWTFPDGARIDALAVLCGDGVRVEDVRAEPALSLDDLSVLAEWLENPLFEACVRPSAEAAAASRRARPAGPHGSAERRLAAQEYRAAREEGADPVLAVMRATGYGRRRSLRLIGQARDDGLLTPRRARR</sequence>
<keyword evidence="2" id="KW-1185">Reference proteome</keyword>
<evidence type="ECO:0000313" key="1">
    <source>
        <dbReference type="EMBL" id="MER6904791.1"/>
    </source>
</evidence>
<reference evidence="1 2" key="1">
    <citation type="submission" date="2024-06" db="EMBL/GenBank/DDBJ databases">
        <title>The Natural Products Discovery Center: Release of the First 8490 Sequenced Strains for Exploring Actinobacteria Biosynthetic Diversity.</title>
        <authorList>
            <person name="Kalkreuter E."/>
            <person name="Kautsar S.A."/>
            <person name="Yang D."/>
            <person name="Bader C.D."/>
            <person name="Teijaro C.N."/>
            <person name="Fluegel L."/>
            <person name="Davis C.M."/>
            <person name="Simpson J.R."/>
            <person name="Lauterbach L."/>
            <person name="Steele A.D."/>
            <person name="Gui C."/>
            <person name="Meng S."/>
            <person name="Li G."/>
            <person name="Viehrig K."/>
            <person name="Ye F."/>
            <person name="Su P."/>
            <person name="Kiefer A.F."/>
            <person name="Nichols A."/>
            <person name="Cepeda A.J."/>
            <person name="Yan W."/>
            <person name="Fan B."/>
            <person name="Jiang Y."/>
            <person name="Adhikari A."/>
            <person name="Zheng C.-J."/>
            <person name="Schuster L."/>
            <person name="Cowan T.M."/>
            <person name="Smanski M.J."/>
            <person name="Chevrette M.G."/>
            <person name="De Carvalho L.P.S."/>
            <person name="Shen B."/>
        </authorList>
    </citation>
    <scope>NUCLEOTIDE SEQUENCE [LARGE SCALE GENOMIC DNA]</scope>
    <source>
        <strain evidence="1 2">NPDC000632</strain>
    </source>
</reference>
<gene>
    <name evidence="1" type="ORF">ABT322_13600</name>
</gene>
<dbReference type="InterPro" id="IPR046186">
    <property type="entry name" value="DUF6214"/>
</dbReference>
<protein>
    <submittedName>
        <fullName evidence="1">DUF6214 family protein</fullName>
    </submittedName>
</protein>
<name>A0ABV1VE92_9ACTN</name>
<comment type="caution">
    <text evidence="1">The sequence shown here is derived from an EMBL/GenBank/DDBJ whole genome shotgun (WGS) entry which is preliminary data.</text>
</comment>
<dbReference type="RefSeq" id="WP_350717773.1">
    <property type="nucleotide sequence ID" value="NZ_JBEPCO010000008.1"/>
</dbReference>
<dbReference type="Pfam" id="PF19720">
    <property type="entry name" value="DUF6214"/>
    <property type="match status" value="1"/>
</dbReference>